<dbReference type="KEGG" id="gni:GNIT_1329"/>
<evidence type="ECO:0000259" key="3">
    <source>
        <dbReference type="Pfam" id="PF11845"/>
    </source>
</evidence>
<dbReference type="InterPro" id="IPR021796">
    <property type="entry name" value="Tll0287-like_dom"/>
</dbReference>
<accession>G4QGC8</accession>
<dbReference type="STRING" id="1085623.GNIT_1329"/>
<gene>
    <name evidence="4" type="ordered locus">GNIT_1329</name>
</gene>
<dbReference type="Proteomes" id="UP000009282">
    <property type="component" value="Chromosome"/>
</dbReference>
<feature type="compositionally biased region" description="Basic and acidic residues" evidence="1">
    <location>
        <begin position="52"/>
        <end position="68"/>
    </location>
</feature>
<evidence type="ECO:0000256" key="2">
    <source>
        <dbReference type="SAM" id="SignalP"/>
    </source>
</evidence>
<dbReference type="OrthoDB" id="9797588at2"/>
<feature type="region of interest" description="Disordered" evidence="1">
    <location>
        <begin position="47"/>
        <end position="68"/>
    </location>
</feature>
<protein>
    <recommendedName>
        <fullName evidence="3">Tll0287-like domain-containing protein</fullName>
    </recommendedName>
</protein>
<name>G4QGC8_GLANF</name>
<dbReference type="AlphaFoldDB" id="G4QGC8"/>
<feature type="signal peptide" evidence="2">
    <location>
        <begin position="1"/>
        <end position="22"/>
    </location>
</feature>
<dbReference type="EMBL" id="CP003060">
    <property type="protein sequence ID" value="AEP29453.1"/>
    <property type="molecule type" value="Genomic_DNA"/>
</dbReference>
<proteinExistence type="predicted"/>
<reference evidence="4 5" key="1">
    <citation type="journal article" date="2011" name="J. Bacteriol.">
        <title>Complete genome sequence of seawater bacterium Glaciecola nitratireducens FR1064T.</title>
        <authorList>
            <person name="Bian F."/>
            <person name="Qin Q.L."/>
            <person name="Xie B.B."/>
            <person name="Shu Y.L."/>
            <person name="Zhang X.Y."/>
            <person name="Yu Y."/>
            <person name="Chen B."/>
            <person name="Chen X.L."/>
            <person name="Zhou B.C."/>
            <person name="Zhang Y.Z."/>
        </authorList>
    </citation>
    <scope>NUCLEOTIDE SEQUENCE [LARGE SCALE GENOMIC DNA]</scope>
    <source>
        <strain evidence="5">JCM 12485 / KCTC 12276 / FR1064</strain>
    </source>
</reference>
<feature type="chain" id="PRO_5003467224" description="Tll0287-like domain-containing protein" evidence="2">
    <location>
        <begin position="23"/>
        <end position="248"/>
    </location>
</feature>
<feature type="domain" description="Tll0287-like" evidence="3">
    <location>
        <begin position="74"/>
        <end position="241"/>
    </location>
</feature>
<dbReference type="Pfam" id="PF11845">
    <property type="entry name" value="Tll0287-like"/>
    <property type="match status" value="1"/>
</dbReference>
<evidence type="ECO:0000313" key="5">
    <source>
        <dbReference type="Proteomes" id="UP000009282"/>
    </source>
</evidence>
<dbReference type="eggNOG" id="COG3258">
    <property type="taxonomic scope" value="Bacteria"/>
</dbReference>
<keyword evidence="5" id="KW-1185">Reference proteome</keyword>
<dbReference type="HOGENOM" id="CLU_1118921_0_0_6"/>
<evidence type="ECO:0000313" key="4">
    <source>
        <dbReference type="EMBL" id="AEP29453.1"/>
    </source>
</evidence>
<evidence type="ECO:0000256" key="1">
    <source>
        <dbReference type="SAM" id="MobiDB-lite"/>
    </source>
</evidence>
<sequence>MKRVLIYVAALTLFGFSQFGLAALAQAKQRAVLFEFAINQAEAVHTQPRLNDSADGKVERATEGSVEKTPELKKQMMLDRNAASNDQQELITQASLRVKQFSTQLKAELGAAIQSGGLNAGVEVCHSKAPKIAERLSTEGWSVARTSLKTRNQENTPDQWETDTLTQFDARFKQGEKAENLITIRSDKKHFRLMKAIPMDQVCLACHGTSINPSLQKTIQKYYPNDSATGFSLEDIRGAFTLQKDLSE</sequence>
<organism evidence="4 5">
    <name type="scientific">Glaciecola nitratireducens (strain JCM 12485 / KCTC 12276 / FR1064)</name>
    <dbReference type="NCBI Taxonomy" id="1085623"/>
    <lineage>
        <taxon>Bacteria</taxon>
        <taxon>Pseudomonadati</taxon>
        <taxon>Pseudomonadota</taxon>
        <taxon>Gammaproteobacteria</taxon>
        <taxon>Alteromonadales</taxon>
        <taxon>Alteromonadaceae</taxon>
        <taxon>Brumicola</taxon>
    </lineage>
</organism>
<keyword evidence="2" id="KW-0732">Signal</keyword>